<gene>
    <name evidence="1" type="ORF">E3O23_02710</name>
</gene>
<accession>A0A4R8UJT8</accession>
<name>A0A4R8UJT8_9MICO</name>
<dbReference type="Proteomes" id="UP000297866">
    <property type="component" value="Unassembled WGS sequence"/>
</dbReference>
<comment type="caution">
    <text evidence="1">The sequence shown here is derived from an EMBL/GenBank/DDBJ whole genome shotgun (WGS) entry which is preliminary data.</text>
</comment>
<dbReference type="AlphaFoldDB" id="A0A4R8UJT8"/>
<proteinExistence type="predicted"/>
<organism evidence="1 2">
    <name type="scientific">Cryobacterium tagatosivorans</name>
    <dbReference type="NCBI Taxonomy" id="1259199"/>
    <lineage>
        <taxon>Bacteria</taxon>
        <taxon>Bacillati</taxon>
        <taxon>Actinomycetota</taxon>
        <taxon>Actinomycetes</taxon>
        <taxon>Micrococcales</taxon>
        <taxon>Microbacteriaceae</taxon>
        <taxon>Cryobacterium</taxon>
    </lineage>
</organism>
<dbReference type="RefSeq" id="WP_134487945.1">
    <property type="nucleotide sequence ID" value="NZ_SOEZ01000014.1"/>
</dbReference>
<sequence length="64" mass="7405">MLTKLNRDPNIVEKRDRRFYRPSALALAAAKSTSPRIPAWVTSRCVVEFLAFVHRQRAETLFDS</sequence>
<keyword evidence="2" id="KW-1185">Reference proteome</keyword>
<evidence type="ECO:0000313" key="2">
    <source>
        <dbReference type="Proteomes" id="UP000297866"/>
    </source>
</evidence>
<reference evidence="1 2" key="1">
    <citation type="submission" date="2019-03" db="EMBL/GenBank/DDBJ databases">
        <title>Genomics of glacier-inhabiting Cryobacterium strains.</title>
        <authorList>
            <person name="Liu Q."/>
            <person name="Xin Y.-H."/>
        </authorList>
    </citation>
    <scope>NUCLEOTIDE SEQUENCE [LARGE SCALE GENOMIC DNA]</scope>
    <source>
        <strain evidence="1 2">Sr47</strain>
    </source>
</reference>
<dbReference type="EMBL" id="SOEZ01000014">
    <property type="protein sequence ID" value="TFB55156.1"/>
    <property type="molecule type" value="Genomic_DNA"/>
</dbReference>
<protein>
    <submittedName>
        <fullName evidence="1">Uncharacterized protein</fullName>
    </submittedName>
</protein>
<evidence type="ECO:0000313" key="1">
    <source>
        <dbReference type="EMBL" id="TFB55156.1"/>
    </source>
</evidence>